<dbReference type="PANTHER" id="PTHR33164:SF106">
    <property type="entry name" value="TRANSCRIPTIONAL REGULATORY PROTEIN"/>
    <property type="match status" value="1"/>
</dbReference>
<organism evidence="2 3">
    <name type="scientific">Streptosporangium carneum</name>
    <dbReference type="NCBI Taxonomy" id="47481"/>
    <lineage>
        <taxon>Bacteria</taxon>
        <taxon>Bacillati</taxon>
        <taxon>Actinomycetota</taxon>
        <taxon>Actinomycetes</taxon>
        <taxon>Streptosporangiales</taxon>
        <taxon>Streptosporangiaceae</taxon>
        <taxon>Streptosporangium</taxon>
    </lineage>
</organism>
<dbReference type="GO" id="GO:0006950">
    <property type="term" value="P:response to stress"/>
    <property type="evidence" value="ECO:0007669"/>
    <property type="project" value="TreeGrafter"/>
</dbReference>
<feature type="domain" description="HTH marR-type" evidence="1">
    <location>
        <begin position="4"/>
        <end position="141"/>
    </location>
</feature>
<proteinExistence type="predicted"/>
<reference evidence="2" key="2">
    <citation type="submission" date="2023-01" db="EMBL/GenBank/DDBJ databases">
        <authorList>
            <person name="Sun Q."/>
            <person name="Evtushenko L."/>
        </authorList>
    </citation>
    <scope>NUCLEOTIDE SEQUENCE</scope>
    <source>
        <strain evidence="2">VKM Ac-2007</strain>
    </source>
</reference>
<dbReference type="PANTHER" id="PTHR33164">
    <property type="entry name" value="TRANSCRIPTIONAL REGULATOR, MARR FAMILY"/>
    <property type="match status" value="1"/>
</dbReference>
<dbReference type="PROSITE" id="PS50995">
    <property type="entry name" value="HTH_MARR_2"/>
    <property type="match status" value="1"/>
</dbReference>
<dbReference type="CDD" id="cd00090">
    <property type="entry name" value="HTH_ARSR"/>
    <property type="match status" value="1"/>
</dbReference>
<name>A0A9W6HXF9_9ACTN</name>
<evidence type="ECO:0000259" key="1">
    <source>
        <dbReference type="PROSITE" id="PS50995"/>
    </source>
</evidence>
<dbReference type="AlphaFoldDB" id="A0A9W6HXF9"/>
<keyword evidence="3" id="KW-1185">Reference proteome</keyword>
<dbReference type="Pfam" id="PF12802">
    <property type="entry name" value="MarR_2"/>
    <property type="match status" value="1"/>
</dbReference>
<dbReference type="Proteomes" id="UP001143474">
    <property type="component" value="Unassembled WGS sequence"/>
</dbReference>
<dbReference type="Gene3D" id="1.10.10.10">
    <property type="entry name" value="Winged helix-like DNA-binding domain superfamily/Winged helix DNA-binding domain"/>
    <property type="match status" value="1"/>
</dbReference>
<dbReference type="PRINTS" id="PR00598">
    <property type="entry name" value="HTHMARR"/>
</dbReference>
<dbReference type="InterPro" id="IPR036388">
    <property type="entry name" value="WH-like_DNA-bd_sf"/>
</dbReference>
<comment type="caution">
    <text evidence="2">The sequence shown here is derived from an EMBL/GenBank/DDBJ whole genome shotgun (WGS) entry which is preliminary data.</text>
</comment>
<dbReference type="RefSeq" id="WP_271216601.1">
    <property type="nucleotide sequence ID" value="NZ_BAAAVD010000040.1"/>
</dbReference>
<dbReference type="EMBL" id="BSEV01000002">
    <property type="protein sequence ID" value="GLK08086.1"/>
    <property type="molecule type" value="Genomic_DNA"/>
</dbReference>
<accession>A0A9W6HXF9</accession>
<dbReference type="InterPro" id="IPR036390">
    <property type="entry name" value="WH_DNA-bd_sf"/>
</dbReference>
<dbReference type="SMART" id="SM00347">
    <property type="entry name" value="HTH_MARR"/>
    <property type="match status" value="1"/>
</dbReference>
<evidence type="ECO:0000313" key="3">
    <source>
        <dbReference type="Proteomes" id="UP001143474"/>
    </source>
</evidence>
<sequence length="167" mass="18271">MSNRAELLERVIAESRRHYAAYTLFNQALADRLGLHPTDVQCLSLLDLEEEPLSTGEIARLTGLTPGSATRLVDRLEKAGLVVRCADPGDRRRTLVTLASDPTAEVGREWDVPGQAFGEVLERYTDDELTVIGDYLCRTAKVGREQAVRLARSGACADLGSRRTASS</sequence>
<dbReference type="InterPro" id="IPR011991">
    <property type="entry name" value="ArsR-like_HTH"/>
</dbReference>
<protein>
    <submittedName>
        <fullName evidence="2">HTH-type transcriptional regulator YcgE</fullName>
    </submittedName>
</protein>
<reference evidence="2" key="1">
    <citation type="journal article" date="2014" name="Int. J. Syst. Evol. Microbiol.">
        <title>Complete genome sequence of Corynebacterium casei LMG S-19264T (=DSM 44701T), isolated from a smear-ripened cheese.</title>
        <authorList>
            <consortium name="US DOE Joint Genome Institute (JGI-PGF)"/>
            <person name="Walter F."/>
            <person name="Albersmeier A."/>
            <person name="Kalinowski J."/>
            <person name="Ruckert C."/>
        </authorList>
    </citation>
    <scope>NUCLEOTIDE SEQUENCE</scope>
    <source>
        <strain evidence="2">VKM Ac-2007</strain>
    </source>
</reference>
<dbReference type="SUPFAM" id="SSF46785">
    <property type="entry name" value="Winged helix' DNA-binding domain"/>
    <property type="match status" value="1"/>
</dbReference>
<gene>
    <name evidence="2" type="primary">ycgE</name>
    <name evidence="2" type="ORF">GCM10017600_14910</name>
</gene>
<dbReference type="GO" id="GO:0003700">
    <property type="term" value="F:DNA-binding transcription factor activity"/>
    <property type="evidence" value="ECO:0007669"/>
    <property type="project" value="InterPro"/>
</dbReference>
<dbReference type="InterPro" id="IPR039422">
    <property type="entry name" value="MarR/SlyA-like"/>
</dbReference>
<evidence type="ECO:0000313" key="2">
    <source>
        <dbReference type="EMBL" id="GLK08086.1"/>
    </source>
</evidence>
<dbReference type="InterPro" id="IPR000835">
    <property type="entry name" value="HTH_MarR-typ"/>
</dbReference>